<dbReference type="GO" id="GO:0016740">
    <property type="term" value="F:transferase activity"/>
    <property type="evidence" value="ECO:0007669"/>
    <property type="project" value="UniProtKB-KW"/>
</dbReference>
<accession>A0A502FHZ8</accession>
<evidence type="ECO:0000313" key="2">
    <source>
        <dbReference type="Proteomes" id="UP000319931"/>
    </source>
</evidence>
<reference evidence="1 2" key="1">
    <citation type="journal article" date="2019" name="Environ. Microbiol.">
        <title>Species interactions and distinct microbial communities in high Arctic permafrost affected cryosols are associated with the CH4 and CO2 gas fluxes.</title>
        <authorList>
            <person name="Altshuler I."/>
            <person name="Hamel J."/>
            <person name="Turney S."/>
            <person name="Magnuson E."/>
            <person name="Levesque R."/>
            <person name="Greer C."/>
            <person name="Whyte L.G."/>
        </authorList>
    </citation>
    <scope>NUCLEOTIDE SEQUENCE [LARGE SCALE GENOMIC DNA]</scope>
    <source>
        <strain evidence="1 2">E6.1</strain>
    </source>
</reference>
<evidence type="ECO:0000313" key="1">
    <source>
        <dbReference type="EMBL" id="TPG49014.1"/>
    </source>
</evidence>
<dbReference type="Proteomes" id="UP000319931">
    <property type="component" value="Unassembled WGS sequence"/>
</dbReference>
<gene>
    <name evidence="1" type="ORF">EAH76_19495</name>
</gene>
<name>A0A502FHZ8_9SPHN</name>
<proteinExistence type="predicted"/>
<dbReference type="AlphaFoldDB" id="A0A502FHZ8"/>
<dbReference type="RefSeq" id="WP_140851960.1">
    <property type="nucleotide sequence ID" value="NZ_RCZC01000008.1"/>
</dbReference>
<protein>
    <submittedName>
        <fullName evidence="1">Methionyl-tRNA formyltransferase</fullName>
    </submittedName>
</protein>
<dbReference type="EMBL" id="RCZC01000008">
    <property type="protein sequence ID" value="TPG49014.1"/>
    <property type="molecule type" value="Genomic_DNA"/>
</dbReference>
<keyword evidence="2" id="KW-1185">Reference proteome</keyword>
<sequence>MAVVRQFELKDLDRVAPHSEVNATISLVELDGEKFVQIDTYGSKDRAIPDKISQSVRLTKAAFDQLTQYAAKHF</sequence>
<keyword evidence="1" id="KW-0808">Transferase</keyword>
<dbReference type="OrthoDB" id="9155240at2"/>
<comment type="caution">
    <text evidence="1">The sequence shown here is derived from an EMBL/GenBank/DDBJ whole genome shotgun (WGS) entry which is preliminary data.</text>
</comment>
<organism evidence="1 2">
    <name type="scientific">Sphingomonas glacialis</name>
    <dbReference type="NCBI Taxonomy" id="658225"/>
    <lineage>
        <taxon>Bacteria</taxon>
        <taxon>Pseudomonadati</taxon>
        <taxon>Pseudomonadota</taxon>
        <taxon>Alphaproteobacteria</taxon>
        <taxon>Sphingomonadales</taxon>
        <taxon>Sphingomonadaceae</taxon>
        <taxon>Sphingomonas</taxon>
    </lineage>
</organism>